<evidence type="ECO:0000313" key="5">
    <source>
        <dbReference type="EMBL" id="GBG77260.1"/>
    </source>
</evidence>
<dbReference type="EMBL" id="BFEA01000264">
    <property type="protein sequence ID" value="GBG77260.1"/>
    <property type="molecule type" value="Genomic_DNA"/>
</dbReference>
<evidence type="ECO:0000256" key="1">
    <source>
        <dbReference type="ARBA" id="ARBA00007626"/>
    </source>
</evidence>
<comment type="similarity">
    <text evidence="1">Belongs to the PPR family. P subfamily.</text>
</comment>
<evidence type="ECO:0000313" key="6">
    <source>
        <dbReference type="Proteomes" id="UP000265515"/>
    </source>
</evidence>
<dbReference type="OrthoDB" id="185373at2759"/>
<evidence type="ECO:0000256" key="4">
    <source>
        <dbReference type="SAM" id="MobiDB-lite"/>
    </source>
</evidence>
<dbReference type="Proteomes" id="UP000265515">
    <property type="component" value="Unassembled WGS sequence"/>
</dbReference>
<keyword evidence="6" id="KW-1185">Reference proteome</keyword>
<dbReference type="Gramene" id="GBG77260">
    <property type="protein sequence ID" value="GBG77260"/>
    <property type="gene ID" value="CBR_g23588"/>
</dbReference>
<dbReference type="PROSITE" id="PS51375">
    <property type="entry name" value="PPR"/>
    <property type="match status" value="6"/>
</dbReference>
<dbReference type="STRING" id="69332.A0A388L4M4"/>
<accession>A0A388L4M4</accession>
<feature type="repeat" description="PPR" evidence="3">
    <location>
        <begin position="348"/>
        <end position="382"/>
    </location>
</feature>
<feature type="repeat" description="PPR" evidence="3">
    <location>
        <begin position="92"/>
        <end position="126"/>
    </location>
</feature>
<keyword evidence="2" id="KW-0677">Repeat</keyword>
<sequence length="566" mass="63133">MMRFSDAERVFGDIERAGLLHDPVSFTVRITNLGRQGRGEEAEELVGDMLYRGMTPDKKTWTALIIAQGRSRNPTRAEAALRAMLSSCERPHLPAYTALVNAYGRAVRADDAQRIFDELLQHRFRPSRNAFTSLIEAYGRTGDTDKAIQTFEQMWGTAVSDRLGMEIGEIMEVDEHDVDLVTSGEHSGGNASKKRSGSQSQHVPKHICRRRRGLDLIDDVAMATVVRAARLFGAWEKAAELVRSFERADSKIKMKEAALAQGPEGVQRHVKRHMESPGSLTYTTLIDAYSRVGRFDDARRVFVVMEMEGIRSVESTYVSLHNSYARVGLAEEAAKAREEMEGRRIRPTLYGYLEMLRGLCDASMYSEALDLWTKMHVDGCVPTDEQLQGHGLTGDAKVLTPDELTLLLGGAKSAELELQSEEGSADRKAMPAEVATTELVRRRRQRGDAGGIAPMEVRQVRRIGENGKYREGYREPFPCCDETHVEPIMGFAIIIILAFRINIDWTMQIVAAIPVGAERGTSGGARIVTRRINTGNWNRPTWPSAEQEQLGWLAAGCSRVSIEHRV</sequence>
<dbReference type="Pfam" id="PF01535">
    <property type="entry name" value="PPR"/>
    <property type="match status" value="6"/>
</dbReference>
<feature type="repeat" description="PPR" evidence="3">
    <location>
        <begin position="278"/>
        <end position="312"/>
    </location>
</feature>
<dbReference type="NCBIfam" id="TIGR00756">
    <property type="entry name" value="PPR"/>
    <property type="match status" value="4"/>
</dbReference>
<reference evidence="5 6" key="1">
    <citation type="journal article" date="2018" name="Cell">
        <title>The Chara Genome: Secondary Complexity and Implications for Plant Terrestrialization.</title>
        <authorList>
            <person name="Nishiyama T."/>
            <person name="Sakayama H."/>
            <person name="Vries J.D."/>
            <person name="Buschmann H."/>
            <person name="Saint-Marcoux D."/>
            <person name="Ullrich K.K."/>
            <person name="Haas F.B."/>
            <person name="Vanderstraeten L."/>
            <person name="Becker D."/>
            <person name="Lang D."/>
            <person name="Vosolsobe S."/>
            <person name="Rombauts S."/>
            <person name="Wilhelmsson P.K.I."/>
            <person name="Janitza P."/>
            <person name="Kern R."/>
            <person name="Heyl A."/>
            <person name="Rumpler F."/>
            <person name="Villalobos L.I.A.C."/>
            <person name="Clay J.M."/>
            <person name="Skokan R."/>
            <person name="Toyoda A."/>
            <person name="Suzuki Y."/>
            <person name="Kagoshima H."/>
            <person name="Schijlen E."/>
            <person name="Tajeshwar N."/>
            <person name="Catarino B."/>
            <person name="Hetherington A.J."/>
            <person name="Saltykova A."/>
            <person name="Bonnot C."/>
            <person name="Breuninger H."/>
            <person name="Symeonidi A."/>
            <person name="Radhakrishnan G.V."/>
            <person name="Van Nieuwerburgh F."/>
            <person name="Deforce D."/>
            <person name="Chang C."/>
            <person name="Karol K.G."/>
            <person name="Hedrich R."/>
            <person name="Ulvskov P."/>
            <person name="Glockner G."/>
            <person name="Delwiche C.F."/>
            <person name="Petrasek J."/>
            <person name="Van de Peer Y."/>
            <person name="Friml J."/>
            <person name="Beilby M."/>
            <person name="Dolan L."/>
            <person name="Kohara Y."/>
            <person name="Sugano S."/>
            <person name="Fujiyama A."/>
            <person name="Delaux P.-M."/>
            <person name="Quint M."/>
            <person name="TheiBen G."/>
            <person name="Hagemann M."/>
            <person name="Harholt J."/>
            <person name="Dunand C."/>
            <person name="Zachgo S."/>
            <person name="Langdale J."/>
            <person name="Maumus F."/>
            <person name="Straeten D.V.D."/>
            <person name="Gould S.B."/>
            <person name="Rensing S.A."/>
        </authorList>
    </citation>
    <scope>NUCLEOTIDE SEQUENCE [LARGE SCALE GENOMIC DNA]</scope>
    <source>
        <strain evidence="5 6">S276</strain>
    </source>
</reference>
<organism evidence="5 6">
    <name type="scientific">Chara braunii</name>
    <name type="common">Braun's stonewort</name>
    <dbReference type="NCBI Taxonomy" id="69332"/>
    <lineage>
        <taxon>Eukaryota</taxon>
        <taxon>Viridiplantae</taxon>
        <taxon>Streptophyta</taxon>
        <taxon>Charophyceae</taxon>
        <taxon>Charales</taxon>
        <taxon>Characeae</taxon>
        <taxon>Chara</taxon>
    </lineage>
</organism>
<evidence type="ECO:0000256" key="2">
    <source>
        <dbReference type="ARBA" id="ARBA00022737"/>
    </source>
</evidence>
<dbReference type="InterPro" id="IPR011990">
    <property type="entry name" value="TPR-like_helical_dom_sf"/>
</dbReference>
<gene>
    <name evidence="5" type="ORF">CBR_g23588</name>
</gene>
<dbReference type="AlphaFoldDB" id="A0A388L4M4"/>
<evidence type="ECO:0008006" key="7">
    <source>
        <dbReference type="Google" id="ProtNLM"/>
    </source>
</evidence>
<evidence type="ECO:0000256" key="3">
    <source>
        <dbReference type="PROSITE-ProRule" id="PRU00708"/>
    </source>
</evidence>
<feature type="repeat" description="PPR" evidence="3">
    <location>
        <begin position="22"/>
        <end position="56"/>
    </location>
</feature>
<dbReference type="SUPFAM" id="SSF48452">
    <property type="entry name" value="TPR-like"/>
    <property type="match status" value="1"/>
</dbReference>
<feature type="region of interest" description="Disordered" evidence="4">
    <location>
        <begin position="181"/>
        <end position="205"/>
    </location>
</feature>
<dbReference type="InterPro" id="IPR002885">
    <property type="entry name" value="PPR_rpt"/>
</dbReference>
<dbReference type="PANTHER" id="PTHR47447:SF17">
    <property type="entry name" value="OS12G0638900 PROTEIN"/>
    <property type="match status" value="1"/>
</dbReference>
<dbReference type="OMA" id="FRINIDW"/>
<dbReference type="PANTHER" id="PTHR47447">
    <property type="entry name" value="OS03G0856100 PROTEIN"/>
    <property type="match status" value="1"/>
</dbReference>
<comment type="caution">
    <text evidence="5">The sequence shown here is derived from an EMBL/GenBank/DDBJ whole genome shotgun (WGS) entry which is preliminary data.</text>
</comment>
<feature type="repeat" description="PPR" evidence="3">
    <location>
        <begin position="127"/>
        <end position="161"/>
    </location>
</feature>
<feature type="repeat" description="PPR" evidence="3">
    <location>
        <begin position="313"/>
        <end position="347"/>
    </location>
</feature>
<name>A0A388L4M4_CHABU</name>
<proteinExistence type="inferred from homology"/>
<dbReference type="Gene3D" id="1.25.40.10">
    <property type="entry name" value="Tetratricopeptide repeat domain"/>
    <property type="match status" value="3"/>
</dbReference>
<protein>
    <recommendedName>
        <fullName evidence="7">Pentacotripeptide-repeat region of PRORP domain-containing protein</fullName>
    </recommendedName>
</protein>